<evidence type="ECO:0000256" key="9">
    <source>
        <dbReference type="SAM" id="MobiDB-lite"/>
    </source>
</evidence>
<dbReference type="InterPro" id="IPR011527">
    <property type="entry name" value="ABC1_TM_dom"/>
</dbReference>
<dbReference type="Gene3D" id="1.20.1560.10">
    <property type="entry name" value="ABC transporter type 1, transmembrane domain"/>
    <property type="match status" value="1"/>
</dbReference>
<evidence type="ECO:0000256" key="10">
    <source>
        <dbReference type="SAM" id="Phobius"/>
    </source>
</evidence>
<protein>
    <submittedName>
        <fullName evidence="13">ABC transporter ATP-binding protein</fullName>
    </submittedName>
</protein>
<feature type="transmembrane region" description="Helical" evidence="10">
    <location>
        <begin position="104"/>
        <end position="125"/>
    </location>
</feature>
<dbReference type="SMART" id="SM00382">
    <property type="entry name" value="AAA"/>
    <property type="match status" value="1"/>
</dbReference>
<evidence type="ECO:0000259" key="11">
    <source>
        <dbReference type="PROSITE" id="PS50893"/>
    </source>
</evidence>
<feature type="region of interest" description="Disordered" evidence="9">
    <location>
        <begin position="1"/>
        <end position="31"/>
    </location>
</feature>
<evidence type="ECO:0000259" key="12">
    <source>
        <dbReference type="PROSITE" id="PS50929"/>
    </source>
</evidence>
<name>A0A927C698_9BACL</name>
<feature type="transmembrane region" description="Helical" evidence="10">
    <location>
        <begin position="295"/>
        <end position="316"/>
    </location>
</feature>
<keyword evidence="3" id="KW-1003">Cell membrane</keyword>
<dbReference type="Pfam" id="PF00664">
    <property type="entry name" value="ABC_membrane"/>
    <property type="match status" value="1"/>
</dbReference>
<dbReference type="Pfam" id="PF00005">
    <property type="entry name" value="ABC_tran"/>
    <property type="match status" value="1"/>
</dbReference>
<dbReference type="GO" id="GO:0005886">
    <property type="term" value="C:plasma membrane"/>
    <property type="evidence" value="ECO:0007669"/>
    <property type="project" value="UniProtKB-SubCell"/>
</dbReference>
<feature type="transmembrane region" description="Helical" evidence="10">
    <location>
        <begin position="53"/>
        <end position="73"/>
    </location>
</feature>
<proteinExistence type="predicted"/>
<dbReference type="CDD" id="cd18547">
    <property type="entry name" value="ABC_6TM_Tm288_like"/>
    <property type="match status" value="1"/>
</dbReference>
<dbReference type="PROSITE" id="PS50929">
    <property type="entry name" value="ABC_TM1F"/>
    <property type="match status" value="1"/>
</dbReference>
<dbReference type="Proteomes" id="UP000639396">
    <property type="component" value="Unassembled WGS sequence"/>
</dbReference>
<feature type="transmembrane region" description="Helical" evidence="10">
    <location>
        <begin position="187"/>
        <end position="204"/>
    </location>
</feature>
<keyword evidence="14" id="KW-1185">Reference proteome</keyword>
<evidence type="ECO:0000256" key="7">
    <source>
        <dbReference type="ARBA" id="ARBA00022989"/>
    </source>
</evidence>
<dbReference type="PANTHER" id="PTHR43394:SF1">
    <property type="entry name" value="ATP-BINDING CASSETTE SUB-FAMILY B MEMBER 10, MITOCHONDRIAL"/>
    <property type="match status" value="1"/>
</dbReference>
<dbReference type="InterPro" id="IPR027417">
    <property type="entry name" value="P-loop_NTPase"/>
</dbReference>
<reference evidence="13" key="1">
    <citation type="submission" date="2020-09" db="EMBL/GenBank/DDBJ databases">
        <title>A novel bacterium of genus Paenibacillus, isolated from South China Sea.</title>
        <authorList>
            <person name="Huang H."/>
            <person name="Mo K."/>
            <person name="Hu Y."/>
        </authorList>
    </citation>
    <scope>NUCLEOTIDE SEQUENCE</scope>
    <source>
        <strain evidence="13">IB182363</strain>
    </source>
</reference>
<comment type="caution">
    <text evidence="13">The sequence shown here is derived from an EMBL/GenBank/DDBJ whole genome shotgun (WGS) entry which is preliminary data.</text>
</comment>
<feature type="domain" description="ABC transmembrane type-1" evidence="12">
    <location>
        <begin position="58"/>
        <end position="351"/>
    </location>
</feature>
<dbReference type="GO" id="GO:0005524">
    <property type="term" value="F:ATP binding"/>
    <property type="evidence" value="ECO:0007669"/>
    <property type="project" value="UniProtKB-KW"/>
</dbReference>
<keyword evidence="7 10" id="KW-1133">Transmembrane helix</keyword>
<dbReference type="InterPro" id="IPR036640">
    <property type="entry name" value="ABC1_TM_sf"/>
</dbReference>
<dbReference type="PROSITE" id="PS00211">
    <property type="entry name" value="ABC_TRANSPORTER_1"/>
    <property type="match status" value="1"/>
</dbReference>
<dbReference type="InterPro" id="IPR003593">
    <property type="entry name" value="AAA+_ATPase"/>
</dbReference>
<dbReference type="RefSeq" id="WP_190926741.1">
    <property type="nucleotide sequence ID" value="NZ_JACXJA010000008.1"/>
</dbReference>
<keyword evidence="5" id="KW-0547">Nucleotide-binding</keyword>
<dbReference type="Gene3D" id="3.40.50.300">
    <property type="entry name" value="P-loop containing nucleotide triphosphate hydrolases"/>
    <property type="match status" value="1"/>
</dbReference>
<evidence type="ECO:0000256" key="6">
    <source>
        <dbReference type="ARBA" id="ARBA00022840"/>
    </source>
</evidence>
<evidence type="ECO:0000256" key="2">
    <source>
        <dbReference type="ARBA" id="ARBA00022448"/>
    </source>
</evidence>
<comment type="subcellular location">
    <subcellularLocation>
        <location evidence="1">Cell membrane</location>
        <topology evidence="1">Multi-pass membrane protein</topology>
    </subcellularLocation>
</comment>
<organism evidence="13 14">
    <name type="scientific">Paenibacillus oceani</name>
    <dbReference type="NCBI Taxonomy" id="2772510"/>
    <lineage>
        <taxon>Bacteria</taxon>
        <taxon>Bacillati</taxon>
        <taxon>Bacillota</taxon>
        <taxon>Bacilli</taxon>
        <taxon>Bacillales</taxon>
        <taxon>Paenibacillaceae</taxon>
        <taxon>Paenibacillus</taxon>
    </lineage>
</organism>
<keyword evidence="4 10" id="KW-0812">Transmembrane</keyword>
<evidence type="ECO:0000256" key="5">
    <source>
        <dbReference type="ARBA" id="ARBA00022741"/>
    </source>
</evidence>
<dbReference type="GO" id="GO:0015421">
    <property type="term" value="F:ABC-type oligopeptide transporter activity"/>
    <property type="evidence" value="ECO:0007669"/>
    <property type="project" value="TreeGrafter"/>
</dbReference>
<evidence type="ECO:0000256" key="1">
    <source>
        <dbReference type="ARBA" id="ARBA00004651"/>
    </source>
</evidence>
<dbReference type="AlphaFoldDB" id="A0A927C698"/>
<evidence type="ECO:0000256" key="4">
    <source>
        <dbReference type="ARBA" id="ARBA00022692"/>
    </source>
</evidence>
<dbReference type="FunFam" id="3.40.50.300:FF:000287">
    <property type="entry name" value="Multidrug ABC transporter ATP-binding protein"/>
    <property type="match status" value="1"/>
</dbReference>
<dbReference type="InterPro" id="IPR003439">
    <property type="entry name" value="ABC_transporter-like_ATP-bd"/>
</dbReference>
<feature type="compositionally biased region" description="Gly residues" evidence="9">
    <location>
        <begin position="16"/>
        <end position="28"/>
    </location>
</feature>
<evidence type="ECO:0000256" key="8">
    <source>
        <dbReference type="ARBA" id="ARBA00023136"/>
    </source>
</evidence>
<dbReference type="SUPFAM" id="SSF90123">
    <property type="entry name" value="ABC transporter transmembrane region"/>
    <property type="match status" value="1"/>
</dbReference>
<dbReference type="GO" id="GO:0016887">
    <property type="term" value="F:ATP hydrolysis activity"/>
    <property type="evidence" value="ECO:0007669"/>
    <property type="project" value="InterPro"/>
</dbReference>
<evidence type="ECO:0000256" key="3">
    <source>
        <dbReference type="ARBA" id="ARBA00022475"/>
    </source>
</evidence>
<gene>
    <name evidence="13" type="ORF">IDH45_09105</name>
</gene>
<dbReference type="CDD" id="cd03254">
    <property type="entry name" value="ABCC_Glucan_exporter_like"/>
    <property type="match status" value="1"/>
</dbReference>
<dbReference type="EMBL" id="JACXJA010000008">
    <property type="protein sequence ID" value="MBD2862138.1"/>
    <property type="molecule type" value="Genomic_DNA"/>
</dbReference>
<dbReference type="SUPFAM" id="SSF52540">
    <property type="entry name" value="P-loop containing nucleoside triphosphate hydrolases"/>
    <property type="match status" value="1"/>
</dbReference>
<dbReference type="InterPro" id="IPR017871">
    <property type="entry name" value="ABC_transporter-like_CS"/>
</dbReference>
<evidence type="ECO:0000313" key="13">
    <source>
        <dbReference type="EMBL" id="MBD2862138.1"/>
    </source>
</evidence>
<keyword evidence="8 10" id="KW-0472">Membrane</keyword>
<accession>A0A927C698</accession>
<dbReference type="InterPro" id="IPR039421">
    <property type="entry name" value="Type_1_exporter"/>
</dbReference>
<sequence>MSDKASKFGKPRNKGPMGGGPGGPGGPGMMMPGEKAKDFKGTFRKLIAYLGKYKTAVFFVILFAIGSTIFNILGPKILGEATTKVFEGVMAMISGTGDGIDFGYVSRIMLILVALYLISALFAYIQGYIMSNVAMKVTYNLRRDISEKIHKLPLKYFDKRNYGEVLSHITNDVDAISQSLNQSLTQIITSVTSIVGIMIMMFTISWQMTLVALFVLPLSFIFIMFVVKKSQKHFVAQQESLGHVNGHIEEMYGSHTVMKAFNGEEESLKKFDEHNEKLYNSAWKSQFLSGMMMPIMMFIGNLGYVAVCILGGYLAVNGRISVGDIQAFIQYMRQFTQPIAQVANISNVLQQTVAAAERVFEFLAEEEEPADTATPADTSKVKGAVRFDNVHFGYNPEKPVINNFTALVQPGQKVAIVGPTGAGKSTIIKLLMRFYDIQSGAILIDDTDIRDFARNDLRSLFGMVLQDTWLYNNTIKENIRYGKLDATDEELYTAAKAAQVDHFIRTLPDGYDMVLNEEASNVSQGQKQLLTIARAILSNPQILILDEATSSVDTRTEILIQKAMANLMKGRTSFVIAHRLSTIRDADLIFVMKDGDIIEQGTHDELLARGGFYENLYNSQFSEGEEEAS</sequence>
<dbReference type="PROSITE" id="PS50893">
    <property type="entry name" value="ABC_TRANSPORTER_2"/>
    <property type="match status" value="1"/>
</dbReference>
<dbReference type="FunFam" id="1.20.1560.10:FF:000011">
    <property type="entry name" value="Multidrug ABC transporter ATP-binding protein"/>
    <property type="match status" value="1"/>
</dbReference>
<feature type="domain" description="ABC transporter" evidence="11">
    <location>
        <begin position="385"/>
        <end position="619"/>
    </location>
</feature>
<dbReference type="PANTHER" id="PTHR43394">
    <property type="entry name" value="ATP-DEPENDENT PERMEASE MDL1, MITOCHONDRIAL"/>
    <property type="match status" value="1"/>
</dbReference>
<keyword evidence="2" id="KW-0813">Transport</keyword>
<evidence type="ECO:0000313" key="14">
    <source>
        <dbReference type="Proteomes" id="UP000639396"/>
    </source>
</evidence>
<feature type="transmembrane region" description="Helical" evidence="10">
    <location>
        <begin position="210"/>
        <end position="227"/>
    </location>
</feature>
<keyword evidence="6 13" id="KW-0067">ATP-binding</keyword>